<dbReference type="OrthoDB" id="3071736at2759"/>
<feature type="compositionally biased region" description="Polar residues" evidence="1">
    <location>
        <begin position="316"/>
        <end position="336"/>
    </location>
</feature>
<accession>S7QKQ5</accession>
<dbReference type="AlphaFoldDB" id="S7QKQ5"/>
<proteinExistence type="predicted"/>
<dbReference type="HOGENOM" id="CLU_624100_0_0_1"/>
<dbReference type="OMA" id="RKWCESF"/>
<dbReference type="RefSeq" id="XP_007860799.1">
    <property type="nucleotide sequence ID" value="XM_007862608.1"/>
</dbReference>
<sequence>MNDSAYEQEHVQLKGCDLKLSSLPNPISAIHARLLEEGVPDTPSSDTTMPRDDLPPLFYVPPPDEEEEEQGSIPGHRRVVRRRSSHLERWIQDQHRLSTSSSSEDGDVFVSLNDDVPAIGTACHPYLAYPHLTTRHCSREDDKQTLESFIVIDDDDVKHADAELGRDGQEEEEQSRTETPFPATPAIDISTPPKSRRYSNLLQAPSPLRNLHFGLSSRRLSSSTGCTSVSGSPSSSGLSQAKSGGPSTGSVGHSPAHKRSHSWGSIRLPGYRSSLDLSPSSWKVKRPSVLGHFSQTSLDSHPIDEDDIAAPRPSFCSDSSYTSGPARSNHTLSTDAPVTPHDISRGSIRTLPVYFSRFSSPPPSEFSVPASSRTPDERPQTAQPKRLAHKASTIRVPFASKNPINYATLMAPTTLPQTMRFGTKVPDVLATPKSKRRRKKLVISGLQAGEVHRFEAVKKWCESFGELSQITRMPNGDIYVHFRKAEVADNVCRLNARVLIAGAGSVSLSWFTGKKPT</sequence>
<evidence type="ECO:0000313" key="3">
    <source>
        <dbReference type="Proteomes" id="UP000030669"/>
    </source>
</evidence>
<dbReference type="GeneID" id="19303248"/>
<dbReference type="Proteomes" id="UP000030669">
    <property type="component" value="Unassembled WGS sequence"/>
</dbReference>
<gene>
    <name evidence="2" type="ORF">GLOTRDRAFT_135079</name>
</gene>
<evidence type="ECO:0000256" key="1">
    <source>
        <dbReference type="SAM" id="MobiDB-lite"/>
    </source>
</evidence>
<feature type="region of interest" description="Disordered" evidence="1">
    <location>
        <begin position="360"/>
        <end position="389"/>
    </location>
</feature>
<feature type="compositionally biased region" description="Low complexity" evidence="1">
    <location>
        <begin position="222"/>
        <end position="245"/>
    </location>
</feature>
<name>S7QKQ5_GLOTA</name>
<feature type="region of interest" description="Disordered" evidence="1">
    <location>
        <begin position="164"/>
        <end position="200"/>
    </location>
</feature>
<dbReference type="STRING" id="670483.S7QKQ5"/>
<feature type="compositionally biased region" description="Low complexity" evidence="1">
    <location>
        <begin position="360"/>
        <end position="372"/>
    </location>
</feature>
<protein>
    <recommendedName>
        <fullName evidence="4">RRM domain-containing protein</fullName>
    </recommendedName>
</protein>
<evidence type="ECO:0008006" key="4">
    <source>
        <dbReference type="Google" id="ProtNLM"/>
    </source>
</evidence>
<feature type="region of interest" description="Disordered" evidence="1">
    <location>
        <begin position="295"/>
        <end position="344"/>
    </location>
</feature>
<dbReference type="EMBL" id="KB469296">
    <property type="protein sequence ID" value="EPQ60376.1"/>
    <property type="molecule type" value="Genomic_DNA"/>
</dbReference>
<reference evidence="2 3" key="1">
    <citation type="journal article" date="2012" name="Science">
        <title>The Paleozoic origin of enzymatic lignin decomposition reconstructed from 31 fungal genomes.</title>
        <authorList>
            <person name="Floudas D."/>
            <person name="Binder M."/>
            <person name="Riley R."/>
            <person name="Barry K."/>
            <person name="Blanchette R.A."/>
            <person name="Henrissat B."/>
            <person name="Martinez A.T."/>
            <person name="Otillar R."/>
            <person name="Spatafora J.W."/>
            <person name="Yadav J.S."/>
            <person name="Aerts A."/>
            <person name="Benoit I."/>
            <person name="Boyd A."/>
            <person name="Carlson A."/>
            <person name="Copeland A."/>
            <person name="Coutinho P.M."/>
            <person name="de Vries R.P."/>
            <person name="Ferreira P."/>
            <person name="Findley K."/>
            <person name="Foster B."/>
            <person name="Gaskell J."/>
            <person name="Glotzer D."/>
            <person name="Gorecki P."/>
            <person name="Heitman J."/>
            <person name="Hesse C."/>
            <person name="Hori C."/>
            <person name="Igarashi K."/>
            <person name="Jurgens J.A."/>
            <person name="Kallen N."/>
            <person name="Kersten P."/>
            <person name="Kohler A."/>
            <person name="Kuees U."/>
            <person name="Kumar T.K.A."/>
            <person name="Kuo A."/>
            <person name="LaButti K."/>
            <person name="Larrondo L.F."/>
            <person name="Lindquist E."/>
            <person name="Ling A."/>
            <person name="Lombard V."/>
            <person name="Lucas S."/>
            <person name="Lundell T."/>
            <person name="Martin R."/>
            <person name="McLaughlin D.J."/>
            <person name="Morgenstern I."/>
            <person name="Morin E."/>
            <person name="Murat C."/>
            <person name="Nagy L.G."/>
            <person name="Nolan M."/>
            <person name="Ohm R.A."/>
            <person name="Patyshakuliyeva A."/>
            <person name="Rokas A."/>
            <person name="Ruiz-Duenas F.J."/>
            <person name="Sabat G."/>
            <person name="Salamov A."/>
            <person name="Samejima M."/>
            <person name="Schmutz J."/>
            <person name="Slot J.C."/>
            <person name="St John F."/>
            <person name="Stenlid J."/>
            <person name="Sun H."/>
            <person name="Sun S."/>
            <person name="Syed K."/>
            <person name="Tsang A."/>
            <person name="Wiebenga A."/>
            <person name="Young D."/>
            <person name="Pisabarro A."/>
            <person name="Eastwood D.C."/>
            <person name="Martin F."/>
            <person name="Cullen D."/>
            <person name="Grigoriev I.V."/>
            <person name="Hibbett D.S."/>
        </authorList>
    </citation>
    <scope>NUCLEOTIDE SEQUENCE [LARGE SCALE GENOMIC DNA]</scope>
    <source>
        <strain evidence="2 3">ATCC 11539</strain>
    </source>
</reference>
<organism evidence="2 3">
    <name type="scientific">Gloeophyllum trabeum (strain ATCC 11539 / FP-39264 / Madison 617)</name>
    <name type="common">Brown rot fungus</name>
    <dbReference type="NCBI Taxonomy" id="670483"/>
    <lineage>
        <taxon>Eukaryota</taxon>
        <taxon>Fungi</taxon>
        <taxon>Dikarya</taxon>
        <taxon>Basidiomycota</taxon>
        <taxon>Agaricomycotina</taxon>
        <taxon>Agaricomycetes</taxon>
        <taxon>Gloeophyllales</taxon>
        <taxon>Gloeophyllaceae</taxon>
        <taxon>Gloeophyllum</taxon>
    </lineage>
</organism>
<dbReference type="eggNOG" id="ENOG502SPG7">
    <property type="taxonomic scope" value="Eukaryota"/>
</dbReference>
<feature type="region of interest" description="Disordered" evidence="1">
    <location>
        <begin position="37"/>
        <end position="79"/>
    </location>
</feature>
<evidence type="ECO:0000313" key="2">
    <source>
        <dbReference type="EMBL" id="EPQ60376.1"/>
    </source>
</evidence>
<feature type="region of interest" description="Disordered" evidence="1">
    <location>
        <begin position="222"/>
        <end position="265"/>
    </location>
</feature>
<dbReference type="KEGG" id="gtr:GLOTRDRAFT_135079"/>
<keyword evidence="3" id="KW-1185">Reference proteome</keyword>